<keyword evidence="3" id="KW-1185">Reference proteome</keyword>
<dbReference type="RefSeq" id="WP_087681095.1">
    <property type="nucleotide sequence ID" value="NZ_CP147847.1"/>
</dbReference>
<evidence type="ECO:0000313" key="2">
    <source>
        <dbReference type="EMBL" id="MEL5988514.1"/>
    </source>
</evidence>
<name>A0ABU9LM20_9BACL</name>
<proteinExistence type="predicted"/>
<gene>
    <name evidence="2" type="ORF">AAF454_08870</name>
</gene>
<evidence type="ECO:0000259" key="1">
    <source>
        <dbReference type="Pfam" id="PF07687"/>
    </source>
</evidence>
<dbReference type="InterPro" id="IPR011650">
    <property type="entry name" value="Peptidase_M20_dimer"/>
</dbReference>
<dbReference type="EMBL" id="JBCEWA010000006">
    <property type="protein sequence ID" value="MEL5988514.1"/>
    <property type="molecule type" value="Genomic_DNA"/>
</dbReference>
<dbReference type="InterPro" id="IPR036264">
    <property type="entry name" value="Bact_exopeptidase_dim_dom"/>
</dbReference>
<dbReference type="InterPro" id="IPR002933">
    <property type="entry name" value="Peptidase_M20"/>
</dbReference>
<dbReference type="SUPFAM" id="SSF55031">
    <property type="entry name" value="Bacterial exopeptidase dimerisation domain"/>
    <property type="match status" value="1"/>
</dbReference>
<dbReference type="PANTHER" id="PTHR11014:SF122">
    <property type="entry name" value="AMIDOHYDROLASE AMHX"/>
    <property type="match status" value="1"/>
</dbReference>
<dbReference type="SUPFAM" id="SSF53187">
    <property type="entry name" value="Zn-dependent exopeptidases"/>
    <property type="match status" value="1"/>
</dbReference>
<dbReference type="Pfam" id="PF01546">
    <property type="entry name" value="Peptidase_M20"/>
    <property type="match status" value="1"/>
</dbReference>
<sequence length="390" mass="42670">MNSDLLKTLKPTLDEVFSHLHENPEKSWSEINTTKYIANLLEGHGFKVHLFERIPGLYVEFGSGSPVVALRTDMDALWQEVNGEFRANHSCGHDGHMTMAIGACLFIQELIDKNQFSMDEGGTIRVIFQPAEEKGQGALSVIDTGLMDDVDYLFGVHVRPIQELKDGEFSPALHHGASRQVSCEIYGEEAHAARPHLGKNAIEIGSSLVDALKSIHVDTTIPWSVKVTRFQAGGEAGNVIPGKAILTMDARAQTNAAMEQLGEGISRSIRAVSEMYEAHIEQKVLLDIAAAEVSDEARDILKKSIIEAVGEDHLGEEIITPGGEDFHFYTKRRPHIKAAMLGLGCGLVPGLHHPHMTFNHDQLIVGVDILSRAVMTALEQARQQSAPVLG</sequence>
<accession>A0ABU9LM20</accession>
<protein>
    <submittedName>
        <fullName evidence="2">M20 peptidase aminoacylase family protein</fullName>
    </submittedName>
</protein>
<organism evidence="2 3">
    <name type="scientific">Kurthia gibsonii</name>
    <dbReference type="NCBI Taxonomy" id="33946"/>
    <lineage>
        <taxon>Bacteria</taxon>
        <taxon>Bacillati</taxon>
        <taxon>Bacillota</taxon>
        <taxon>Bacilli</taxon>
        <taxon>Bacillales</taxon>
        <taxon>Caryophanaceae</taxon>
        <taxon>Kurthia</taxon>
    </lineage>
</organism>
<dbReference type="PANTHER" id="PTHR11014">
    <property type="entry name" value="PEPTIDASE M20 FAMILY MEMBER"/>
    <property type="match status" value="1"/>
</dbReference>
<dbReference type="Proteomes" id="UP001398420">
    <property type="component" value="Unassembled WGS sequence"/>
</dbReference>
<feature type="domain" description="Peptidase M20 dimerisation" evidence="1">
    <location>
        <begin position="179"/>
        <end position="265"/>
    </location>
</feature>
<dbReference type="Gene3D" id="3.30.70.360">
    <property type="match status" value="1"/>
</dbReference>
<dbReference type="PIRSF" id="PIRSF005962">
    <property type="entry name" value="Pept_M20D_amidohydro"/>
    <property type="match status" value="1"/>
</dbReference>
<evidence type="ECO:0000313" key="3">
    <source>
        <dbReference type="Proteomes" id="UP001398420"/>
    </source>
</evidence>
<dbReference type="InterPro" id="IPR037484">
    <property type="entry name" value="AmhX-like"/>
</dbReference>
<dbReference type="Pfam" id="PF07687">
    <property type="entry name" value="M20_dimer"/>
    <property type="match status" value="1"/>
</dbReference>
<comment type="caution">
    <text evidence="2">The sequence shown here is derived from an EMBL/GenBank/DDBJ whole genome shotgun (WGS) entry which is preliminary data.</text>
</comment>
<dbReference type="CDD" id="cd08018">
    <property type="entry name" value="M20_Acy1_amhX-like"/>
    <property type="match status" value="1"/>
</dbReference>
<dbReference type="Gene3D" id="3.40.630.10">
    <property type="entry name" value="Zn peptidases"/>
    <property type="match status" value="1"/>
</dbReference>
<dbReference type="InterPro" id="IPR017439">
    <property type="entry name" value="Amidohydrolase"/>
</dbReference>
<dbReference type="NCBIfam" id="TIGR01891">
    <property type="entry name" value="amidohydrolases"/>
    <property type="match status" value="1"/>
</dbReference>
<reference evidence="2 3" key="1">
    <citation type="submission" date="2024-04" db="EMBL/GenBank/DDBJ databases">
        <authorList>
            <person name="Wu Y.S."/>
            <person name="Zhang L."/>
        </authorList>
    </citation>
    <scope>NUCLEOTIDE SEQUENCE [LARGE SCALE GENOMIC DNA]</scope>
    <source>
        <strain evidence="2 3">KG-01</strain>
    </source>
</reference>